<dbReference type="FunFam" id="3.40.50.720:FF:000215">
    <property type="entry name" value="3-hydroxyacyl-CoA dehydrogenase type-2"/>
    <property type="match status" value="1"/>
</dbReference>
<name>A0AAU6Q567_9DEIO</name>
<accession>A0AAU6Q567</accession>
<evidence type="ECO:0000256" key="1">
    <source>
        <dbReference type="ARBA" id="ARBA00006484"/>
    </source>
</evidence>
<dbReference type="GO" id="GO:0016491">
    <property type="term" value="F:oxidoreductase activity"/>
    <property type="evidence" value="ECO:0007669"/>
    <property type="project" value="UniProtKB-KW"/>
</dbReference>
<dbReference type="InterPro" id="IPR020904">
    <property type="entry name" value="Sc_DH/Rdtase_CS"/>
</dbReference>
<dbReference type="PRINTS" id="PR00081">
    <property type="entry name" value="GDHRDH"/>
</dbReference>
<evidence type="ECO:0000256" key="2">
    <source>
        <dbReference type="ARBA" id="ARBA00023002"/>
    </source>
</evidence>
<proteinExistence type="inferred from homology"/>
<dbReference type="SMART" id="SM00822">
    <property type="entry name" value="PKS_KR"/>
    <property type="match status" value="1"/>
</dbReference>
<dbReference type="RefSeq" id="WP_339097108.1">
    <property type="nucleotide sequence ID" value="NZ_CP149782.1"/>
</dbReference>
<dbReference type="Pfam" id="PF00106">
    <property type="entry name" value="adh_short"/>
    <property type="match status" value="1"/>
</dbReference>
<dbReference type="PROSITE" id="PS00061">
    <property type="entry name" value="ADH_SHORT"/>
    <property type="match status" value="1"/>
</dbReference>
<dbReference type="InterPro" id="IPR002347">
    <property type="entry name" value="SDR_fam"/>
</dbReference>
<evidence type="ECO:0000256" key="3">
    <source>
        <dbReference type="RuleBase" id="RU000363"/>
    </source>
</evidence>
<dbReference type="AlphaFoldDB" id="A0AAU6Q567"/>
<evidence type="ECO:0000259" key="4">
    <source>
        <dbReference type="SMART" id="SM00822"/>
    </source>
</evidence>
<keyword evidence="2" id="KW-0560">Oxidoreductase</keyword>
<dbReference type="PANTHER" id="PTHR43658">
    <property type="entry name" value="SHORT-CHAIN DEHYDROGENASE/REDUCTASE"/>
    <property type="match status" value="1"/>
</dbReference>
<dbReference type="CDD" id="cd05371">
    <property type="entry name" value="HSD10-like_SDR_c"/>
    <property type="match status" value="1"/>
</dbReference>
<dbReference type="PANTHER" id="PTHR43658:SF8">
    <property type="entry name" value="17-BETA-HYDROXYSTEROID DEHYDROGENASE 14-RELATED"/>
    <property type="match status" value="1"/>
</dbReference>
<dbReference type="Gene3D" id="3.40.50.720">
    <property type="entry name" value="NAD(P)-binding Rossmann-like Domain"/>
    <property type="match status" value="1"/>
</dbReference>
<dbReference type="SUPFAM" id="SSF51735">
    <property type="entry name" value="NAD(P)-binding Rossmann-fold domains"/>
    <property type="match status" value="1"/>
</dbReference>
<reference evidence="5" key="1">
    <citation type="submission" date="2024-03" db="EMBL/GenBank/DDBJ databases">
        <title>Deinococcus weizhi sp. nov., isolated from human skin.</title>
        <authorList>
            <person name="Wei Z."/>
            <person name="Tian F."/>
            <person name="Yang C."/>
            <person name="Xin L.T."/>
            <person name="Wen Z.J."/>
            <person name="Lan K.C."/>
            <person name="Yu L."/>
            <person name="Zhe W."/>
            <person name="Dan F.D."/>
            <person name="Jun W."/>
            <person name="Rui Z."/>
            <person name="Yong X.J."/>
            <person name="Ting Y."/>
            <person name="Wei X."/>
            <person name="Xu Z.G."/>
            <person name="Xin Z."/>
            <person name="Dong F.G."/>
            <person name="Ni X.M."/>
            <person name="Zheng M.G."/>
            <person name="Chun Y."/>
            <person name="Qian W.X."/>
        </authorList>
    </citation>
    <scope>NUCLEOTIDE SEQUENCE</scope>
    <source>
        <strain evidence="5">VB142</strain>
    </source>
</reference>
<dbReference type="EMBL" id="CP149782">
    <property type="protein sequence ID" value="WYF45784.1"/>
    <property type="molecule type" value="Genomic_DNA"/>
</dbReference>
<dbReference type="PRINTS" id="PR00080">
    <property type="entry name" value="SDRFAMILY"/>
</dbReference>
<comment type="similarity">
    <text evidence="1 3">Belongs to the short-chain dehydrogenases/reductases (SDR) family.</text>
</comment>
<dbReference type="InterPro" id="IPR036291">
    <property type="entry name" value="NAD(P)-bd_dom_sf"/>
</dbReference>
<gene>
    <name evidence="5" type="ORF">WDJ50_06625</name>
</gene>
<organism evidence="5">
    <name type="scientific">Deinococcus sp. VB142</name>
    <dbReference type="NCBI Taxonomy" id="3112952"/>
    <lineage>
        <taxon>Bacteria</taxon>
        <taxon>Thermotogati</taxon>
        <taxon>Deinococcota</taxon>
        <taxon>Deinococci</taxon>
        <taxon>Deinococcales</taxon>
        <taxon>Deinococcaceae</taxon>
        <taxon>Deinococcus</taxon>
    </lineage>
</organism>
<protein>
    <submittedName>
        <fullName evidence="5">3-hydroxyacyl-CoA dehydrogenase</fullName>
    </submittedName>
</protein>
<dbReference type="InterPro" id="IPR057326">
    <property type="entry name" value="KR_dom"/>
</dbReference>
<evidence type="ECO:0000313" key="5">
    <source>
        <dbReference type="EMBL" id="WYF45784.1"/>
    </source>
</evidence>
<sequence>MNLTGKTILITGGASGLGEGTARMVAAGGGQPVLLDLNAEAGEALAQELGGLFVKADVSSEGDVQAAIAAAQAKFGGLHGVVNCAGVAPAVTTAGKRGPHPLDVFERTIRINLIGTFNVIRLAAQAMLENEPGESGERGVIVNTASVAAYDGQIGQAAYSASKGGVVGMTLPIARDLARSGIRVVTIAPGIFETPMLRGLPQEAQDSLGTQVPFPSRLGRAEEYAALVRHIFENQMLNGETIRLDGAIRMAPR</sequence>
<feature type="domain" description="Ketoreductase" evidence="4">
    <location>
        <begin position="6"/>
        <end position="194"/>
    </location>
</feature>